<accession>A0ACC0WQI2</accession>
<evidence type="ECO:0000313" key="2">
    <source>
        <dbReference type="Proteomes" id="UP001163321"/>
    </source>
</evidence>
<dbReference type="Proteomes" id="UP001163321">
    <property type="component" value="Chromosome 10"/>
</dbReference>
<keyword evidence="2" id="KW-1185">Reference proteome</keyword>
<name>A0ACC0WQI2_9STRA</name>
<comment type="caution">
    <text evidence="1">The sequence shown here is derived from an EMBL/GenBank/DDBJ whole genome shotgun (WGS) entry which is preliminary data.</text>
</comment>
<proteinExistence type="predicted"/>
<evidence type="ECO:0000313" key="1">
    <source>
        <dbReference type="EMBL" id="KAI9920300.1"/>
    </source>
</evidence>
<dbReference type="EMBL" id="CM047589">
    <property type="protein sequence ID" value="KAI9920300.1"/>
    <property type="molecule type" value="Genomic_DNA"/>
</dbReference>
<organism evidence="1 2">
    <name type="scientific">Peronosclerospora sorghi</name>
    <dbReference type="NCBI Taxonomy" id="230839"/>
    <lineage>
        <taxon>Eukaryota</taxon>
        <taxon>Sar</taxon>
        <taxon>Stramenopiles</taxon>
        <taxon>Oomycota</taxon>
        <taxon>Peronosporomycetes</taxon>
        <taxon>Peronosporales</taxon>
        <taxon>Peronosporaceae</taxon>
        <taxon>Peronosclerospora</taxon>
    </lineage>
</organism>
<gene>
    <name evidence="1" type="ORF">PsorP6_015913</name>
</gene>
<sequence length="296" mass="34240">MKQWKAVVYAKTESEFDEIWTAFQAAYCTEVIQYIQQTWIDLHKHRFVRAWTDRVPHFGNAVTSRGERAYRMIKQYLPHSMNNIFACCERLHLAFSNSVANYNIQRQQKCMNICTFAQPTPSGKFFSDVNYKILYFAPRKIHQQLVLALQPSIDADDNCSGSYTRIWGLPCKHAILEMLVAQHPLHLSDVHTQWHIQRASPPLPTASQACKDQLPDLLDQVAISFPALTDHQQDTVVKELENLSQQVPEVLKEPPSVRVKGRPRKKEDSTRREPSGFEYVEPPITKKKRRKFTCSA</sequence>
<protein>
    <submittedName>
        <fullName evidence="1">Uncharacterized protein</fullName>
    </submittedName>
</protein>
<reference evidence="1 2" key="1">
    <citation type="journal article" date="2022" name="bioRxiv">
        <title>The genome of the oomycete Peronosclerospora sorghi, a cosmopolitan pathogen of maize and sorghum, is inflated with dispersed pseudogenes.</title>
        <authorList>
            <person name="Fletcher K."/>
            <person name="Martin F."/>
            <person name="Isakeit T."/>
            <person name="Cavanaugh K."/>
            <person name="Magill C."/>
            <person name="Michelmore R."/>
        </authorList>
    </citation>
    <scope>NUCLEOTIDE SEQUENCE [LARGE SCALE GENOMIC DNA]</scope>
    <source>
        <strain evidence="1">P6</strain>
    </source>
</reference>